<organism evidence="1 2">
    <name type="scientific">Anabarilius grahami</name>
    <name type="common">Kanglang fish</name>
    <name type="synonym">Barilius grahami</name>
    <dbReference type="NCBI Taxonomy" id="495550"/>
    <lineage>
        <taxon>Eukaryota</taxon>
        <taxon>Metazoa</taxon>
        <taxon>Chordata</taxon>
        <taxon>Craniata</taxon>
        <taxon>Vertebrata</taxon>
        <taxon>Euteleostomi</taxon>
        <taxon>Actinopterygii</taxon>
        <taxon>Neopterygii</taxon>
        <taxon>Teleostei</taxon>
        <taxon>Ostariophysi</taxon>
        <taxon>Cypriniformes</taxon>
        <taxon>Xenocyprididae</taxon>
        <taxon>Xenocypridinae</taxon>
        <taxon>Xenocypridinae incertae sedis</taxon>
        <taxon>Anabarilius</taxon>
    </lineage>
</organism>
<name>A0A3N0Z252_ANAGA</name>
<proteinExistence type="predicted"/>
<reference evidence="1 2" key="1">
    <citation type="submission" date="2018-10" db="EMBL/GenBank/DDBJ databases">
        <title>Genome assembly for a Yunnan-Guizhou Plateau 3E fish, Anabarilius grahami (Regan), and its evolutionary and genetic applications.</title>
        <authorList>
            <person name="Jiang W."/>
        </authorList>
    </citation>
    <scope>NUCLEOTIDE SEQUENCE [LARGE SCALE GENOMIC DNA]</scope>
    <source>
        <strain evidence="1">AG-KIZ</strain>
        <tissue evidence="1">Muscle</tissue>
    </source>
</reference>
<gene>
    <name evidence="1" type="ORF">DPX16_18729</name>
</gene>
<dbReference type="Proteomes" id="UP000281406">
    <property type="component" value="Unassembled WGS sequence"/>
</dbReference>
<dbReference type="AlphaFoldDB" id="A0A3N0Z252"/>
<comment type="caution">
    <text evidence="1">The sequence shown here is derived from an EMBL/GenBank/DDBJ whole genome shotgun (WGS) entry which is preliminary data.</text>
</comment>
<dbReference type="EMBL" id="RJVU01016332">
    <property type="protein sequence ID" value="ROL52361.1"/>
    <property type="molecule type" value="Genomic_DNA"/>
</dbReference>
<evidence type="ECO:0000313" key="2">
    <source>
        <dbReference type="Proteomes" id="UP000281406"/>
    </source>
</evidence>
<keyword evidence="2" id="KW-1185">Reference proteome</keyword>
<accession>A0A3N0Z252</accession>
<sequence length="292" mass="32417">MDNILDQMLLLKEDHRPIIEFIDHSLTTSLPTHRNQYNLQQPSLCLLQKGHIVPARRVMDSQRDPPPRTLGRCSCPPWTQSTRQGPWARAPSIPGARANHSFHPGARTGHCIRPEAGAYRQVPQESEQSTFGFALVLLWSVIPQVPSILQLHIIQLSSWFRHGLLGLQLHLNSPPLWLILCACSFRCHPGPRLHLGPASQWLHLGLTVLQCHPGPLSSHLHLGLHLSQLRLSVHRRHLDILPRLHPGSSSSSQASSSSSLPIASSVSTSKTPSLLCWTIFYGAKTHLPGRGV</sequence>
<evidence type="ECO:0000313" key="1">
    <source>
        <dbReference type="EMBL" id="ROL52361.1"/>
    </source>
</evidence>
<protein>
    <submittedName>
        <fullName evidence="1">Uncharacterized protein</fullName>
    </submittedName>
</protein>